<name>A0ACC2P639_9HYME</name>
<dbReference type="Proteomes" id="UP001239111">
    <property type="component" value="Chromosome 2"/>
</dbReference>
<proteinExistence type="predicted"/>
<evidence type="ECO:0000313" key="1">
    <source>
        <dbReference type="EMBL" id="KAJ8678326.1"/>
    </source>
</evidence>
<accession>A0ACC2P639</accession>
<protein>
    <submittedName>
        <fullName evidence="1">Uncharacterized protein</fullName>
    </submittedName>
</protein>
<comment type="caution">
    <text evidence="1">The sequence shown here is derived from an EMBL/GenBank/DDBJ whole genome shotgun (WGS) entry which is preliminary data.</text>
</comment>
<keyword evidence="2" id="KW-1185">Reference proteome</keyword>
<gene>
    <name evidence="1" type="ORF">QAD02_014113</name>
</gene>
<reference evidence="1" key="1">
    <citation type="submission" date="2023-04" db="EMBL/GenBank/DDBJ databases">
        <title>A chromosome-level genome assembly of the parasitoid wasp Eretmocerus hayati.</title>
        <authorList>
            <person name="Zhong Y."/>
            <person name="Liu S."/>
            <person name="Liu Y."/>
        </authorList>
    </citation>
    <scope>NUCLEOTIDE SEQUENCE</scope>
    <source>
        <strain evidence="1">ZJU_SS_LIU_2023</strain>
    </source>
</reference>
<organism evidence="1 2">
    <name type="scientific">Eretmocerus hayati</name>
    <dbReference type="NCBI Taxonomy" id="131215"/>
    <lineage>
        <taxon>Eukaryota</taxon>
        <taxon>Metazoa</taxon>
        <taxon>Ecdysozoa</taxon>
        <taxon>Arthropoda</taxon>
        <taxon>Hexapoda</taxon>
        <taxon>Insecta</taxon>
        <taxon>Pterygota</taxon>
        <taxon>Neoptera</taxon>
        <taxon>Endopterygota</taxon>
        <taxon>Hymenoptera</taxon>
        <taxon>Apocrita</taxon>
        <taxon>Proctotrupomorpha</taxon>
        <taxon>Chalcidoidea</taxon>
        <taxon>Aphelinidae</taxon>
        <taxon>Aphelininae</taxon>
        <taxon>Eretmocerus</taxon>
    </lineage>
</organism>
<dbReference type="EMBL" id="CM056742">
    <property type="protein sequence ID" value="KAJ8678326.1"/>
    <property type="molecule type" value="Genomic_DNA"/>
</dbReference>
<sequence>MAGIKSWDELSSRQQRRRALKWMEVAEVIDNHIDDSSTNEEPNMYAEFGQKPESIQIPENLQEGPPPPERTLGKDVAEWADHRVPHENVREPLNILQSHGLQVPSSVETLKKSGRLKIPIRKCAPGHYMHYG</sequence>
<evidence type="ECO:0000313" key="2">
    <source>
        <dbReference type="Proteomes" id="UP001239111"/>
    </source>
</evidence>